<evidence type="ECO:0000313" key="10">
    <source>
        <dbReference type="EMBL" id="MFC5379354.1"/>
    </source>
</evidence>
<dbReference type="Pfam" id="PF26549">
    <property type="entry name" value="Tricorn_N"/>
    <property type="match status" value="1"/>
</dbReference>
<dbReference type="EMBL" id="JBHSLD010000001">
    <property type="protein sequence ID" value="MFC5379354.1"/>
    <property type="molecule type" value="Genomic_DNA"/>
</dbReference>
<protein>
    <recommendedName>
        <fullName evidence="7">Tricorn protease homolog</fullName>
        <ecNumber evidence="7">3.4.21.-</ecNumber>
    </recommendedName>
</protein>
<dbReference type="Pfam" id="PF14685">
    <property type="entry name" value="PDZ_Tricorn"/>
    <property type="match status" value="1"/>
</dbReference>
<evidence type="ECO:0000256" key="6">
    <source>
        <dbReference type="ARBA" id="ARBA00022825"/>
    </source>
</evidence>
<comment type="subcellular location">
    <subcellularLocation>
        <location evidence="1 7">Cytoplasm</location>
    </subcellularLocation>
</comment>
<dbReference type="RefSeq" id="WP_340266523.1">
    <property type="nucleotide sequence ID" value="NZ_JBBEOG010000001.1"/>
</dbReference>
<evidence type="ECO:0000256" key="3">
    <source>
        <dbReference type="ARBA" id="ARBA00022490"/>
    </source>
</evidence>
<evidence type="ECO:0000313" key="11">
    <source>
        <dbReference type="Proteomes" id="UP001596122"/>
    </source>
</evidence>
<evidence type="ECO:0000256" key="4">
    <source>
        <dbReference type="ARBA" id="ARBA00022670"/>
    </source>
</evidence>
<keyword evidence="4 7" id="KW-0645">Protease</keyword>
<feature type="domain" description="Tail specific protease" evidence="9">
    <location>
        <begin position="834"/>
        <end position="1039"/>
    </location>
</feature>
<dbReference type="SMART" id="SM00245">
    <property type="entry name" value="TSPc"/>
    <property type="match status" value="1"/>
</dbReference>
<feature type="region of interest" description="Disordered" evidence="8">
    <location>
        <begin position="1069"/>
        <end position="1089"/>
    </location>
</feature>
<dbReference type="Gene3D" id="3.30.750.44">
    <property type="match status" value="1"/>
</dbReference>
<dbReference type="Pfam" id="PF14684">
    <property type="entry name" value="Tricorn_C1"/>
    <property type="match status" value="1"/>
</dbReference>
<dbReference type="InterPro" id="IPR036034">
    <property type="entry name" value="PDZ_sf"/>
</dbReference>
<dbReference type="InterPro" id="IPR029045">
    <property type="entry name" value="ClpP/crotonase-like_dom_sf"/>
</dbReference>
<dbReference type="Gene3D" id="3.90.226.10">
    <property type="entry name" value="2-enoyl-CoA Hydratase, Chain A, domain 1"/>
    <property type="match status" value="1"/>
</dbReference>
<evidence type="ECO:0000256" key="8">
    <source>
        <dbReference type="SAM" id="MobiDB-lite"/>
    </source>
</evidence>
<dbReference type="PIRSF" id="PIRSF036421">
    <property type="entry name" value="Tricorn_protease"/>
    <property type="match status" value="1"/>
</dbReference>
<reference evidence="11" key="1">
    <citation type="journal article" date="2019" name="Int. J. Syst. Evol. Microbiol.">
        <title>The Global Catalogue of Microorganisms (GCM) 10K type strain sequencing project: providing services to taxonomists for standard genome sequencing and annotation.</title>
        <authorList>
            <consortium name="The Broad Institute Genomics Platform"/>
            <consortium name="The Broad Institute Genome Sequencing Center for Infectious Disease"/>
            <person name="Wu L."/>
            <person name="Ma J."/>
        </authorList>
    </citation>
    <scope>NUCLEOTIDE SEQUENCE [LARGE SCALE GENOMIC DNA]</scope>
    <source>
        <strain evidence="11">CCUG 43114</strain>
    </source>
</reference>
<dbReference type="InterPro" id="IPR012393">
    <property type="entry name" value="Tricorn_protease"/>
</dbReference>
<evidence type="ECO:0000256" key="5">
    <source>
        <dbReference type="ARBA" id="ARBA00022801"/>
    </source>
</evidence>
<dbReference type="Gene3D" id="2.130.10.10">
    <property type="entry name" value="YVTN repeat-like/Quinoprotein amine dehydrogenase"/>
    <property type="match status" value="1"/>
</dbReference>
<dbReference type="InterPro" id="IPR015943">
    <property type="entry name" value="WD40/YVTN_repeat-like_dom_sf"/>
</dbReference>
<feature type="region of interest" description="Disordered" evidence="8">
    <location>
        <begin position="532"/>
        <end position="558"/>
    </location>
</feature>
<dbReference type="SUPFAM" id="SSF50156">
    <property type="entry name" value="PDZ domain-like"/>
    <property type="match status" value="1"/>
</dbReference>
<proteinExistence type="inferred from homology"/>
<dbReference type="Pfam" id="PF26550">
    <property type="entry name" value="Tricorn_2nd"/>
    <property type="match status" value="1"/>
</dbReference>
<keyword evidence="3 7" id="KW-0963">Cytoplasm</keyword>
<dbReference type="InterPro" id="IPR028204">
    <property type="entry name" value="Tricorn_C1"/>
</dbReference>
<evidence type="ECO:0000259" key="9">
    <source>
        <dbReference type="SMART" id="SM00245"/>
    </source>
</evidence>
<comment type="function">
    <text evidence="7">Degrades oligopeptides.</text>
</comment>
<gene>
    <name evidence="10" type="ORF">ACFPJ6_00985</name>
</gene>
<dbReference type="InterPro" id="IPR029414">
    <property type="entry name" value="Tricorn_PDZ"/>
</dbReference>
<dbReference type="Gene3D" id="2.30.42.10">
    <property type="match status" value="1"/>
</dbReference>
<dbReference type="Proteomes" id="UP001596122">
    <property type="component" value="Unassembled WGS sequence"/>
</dbReference>
<evidence type="ECO:0000256" key="1">
    <source>
        <dbReference type="ARBA" id="ARBA00004496"/>
    </source>
</evidence>
<name>A0ABW0GIP7_9MICO</name>
<organism evidence="10 11">
    <name type="scientific">Aquipuribacter nitratireducens</name>
    <dbReference type="NCBI Taxonomy" id="650104"/>
    <lineage>
        <taxon>Bacteria</taxon>
        <taxon>Bacillati</taxon>
        <taxon>Actinomycetota</taxon>
        <taxon>Actinomycetes</taxon>
        <taxon>Micrococcales</taxon>
        <taxon>Intrasporangiaceae</taxon>
        <taxon>Aquipuribacter</taxon>
    </lineage>
</organism>
<dbReference type="SUPFAM" id="SSF52096">
    <property type="entry name" value="ClpP/crotonase"/>
    <property type="match status" value="1"/>
</dbReference>
<dbReference type="EC" id="3.4.21.-" evidence="7"/>
<keyword evidence="5 7" id="KW-0378">Hydrolase</keyword>
<dbReference type="InterPro" id="IPR005151">
    <property type="entry name" value="Tail-specific_protease"/>
</dbReference>
<evidence type="ECO:0000256" key="2">
    <source>
        <dbReference type="ARBA" id="ARBA00008524"/>
    </source>
</evidence>
<dbReference type="Pfam" id="PF03572">
    <property type="entry name" value="Peptidase_S41"/>
    <property type="match status" value="1"/>
</dbReference>
<comment type="caution">
    <text evidence="10">The sequence shown here is derived from an EMBL/GenBank/DDBJ whole genome shotgun (WGS) entry which is preliminary data.</text>
</comment>
<comment type="similarity">
    <text evidence="2 7">Belongs to the peptidase S41B family.</text>
</comment>
<dbReference type="CDD" id="cd07562">
    <property type="entry name" value="Peptidase_S41_TRI"/>
    <property type="match status" value="1"/>
</dbReference>
<keyword evidence="6 7" id="KW-0720">Serine protease</keyword>
<accession>A0ABW0GIP7</accession>
<dbReference type="PANTHER" id="PTHR43253">
    <property type="entry name" value="TRICORN PROTEASE HOMOLOG 2-RELATED"/>
    <property type="match status" value="1"/>
</dbReference>
<feature type="compositionally biased region" description="Basic and acidic residues" evidence="8">
    <location>
        <begin position="1073"/>
        <end position="1089"/>
    </location>
</feature>
<dbReference type="PANTHER" id="PTHR43253:SF1">
    <property type="entry name" value="TRICORN PROTEASE HOMOLOG 2-RELATED"/>
    <property type="match status" value="1"/>
</dbReference>
<dbReference type="SUPFAM" id="SSF69304">
    <property type="entry name" value="Tricorn protease N-terminal domain"/>
    <property type="match status" value="2"/>
</dbReference>
<keyword evidence="11" id="KW-1185">Reference proteome</keyword>
<sequence>MTVPSYLRFPSVAGDVVAFVAEDDVWACPRDGGRAWPVTADRAPVAYTRLSPDASTVAFTSRREGVPEVHVAGLDGGGARRITWWGDAFTRVLGWLDDTHVVACTAAGQMGRDVTWAYAVPVDGGPARRLPLGPVTGWTVRGDGACVVQTDGNRRGAAAWKRYRGGTIGRLWLDPDGSGRFERVLAGLDGQLEDPEWVGERLAFLSDHEGWGNVYSVAADGTDLRRHTDHGDRYARALSGDGQRLVHAAHGELWLLDDLSADSQPQRLDVVLPGARTSRRPSAVPLPDGLAAFAVDRTGRAAAALVRGTVQWLTTRDGPVRAVADTAGVRVRLPRVVPTSGADGPDHDRPLVLRVTDAEGDDALELGPVDGSVEPRRFAAGRLGRVLDLAAAPDGRRAAVATHDGRVLVVDLAGAGQAEPVVVADGLVSDATGLVFSPDSRWLAWSHPGSYPLRQIRLAELGEPGDAPRVVEATPLRFVDTEPVFTDDGLHLAFLSVRTFDPVYDAMAFDMAFVTAQRPYLLPLAAGTPSPLDPALDGRPVAPAPAPGQPSGPVSPPQVHVDADGLLARAVPLPVPAGRFAHLRAAGHALLWLEPPLTGELGESRGTPDEEPKSPLRRFDLRTHRVDTLAEGVRDAQLSGDGTRVLVRDDDGLRLLPTDRVVPADDTEAVVRVDLDRVHVVVDPSAMWRQMFDEQGRLMRDHFWVEDMAGVDWDEVLRRYRPLVDRVATRDDLSEVLWETVGELGTSHAYETPPDRPSERAARLGHLGADLARDDDGPWRIERILPGEPSVAAARSPLLAPGVGVAVGDALVAVDGHPVDATTGPGPLFVGTASRPTELTVAPADGGDVRRVVVVPLPDERQVRYHDWVAGRRRAVHEATGSRVGYLHVPDMVASGWAQLHRDLHTELRRDGLVLDLRANGGGHLSQLVLEKLARRIEARGVSRHAPEETWPSDAPRGPLVCVTNQWAGSDGDIGTAMFRALGLGPVVGMRTWGGVVGIDGRYSLVDGTRVTQPRYGFWTRREGWGIENYGVDPDVEVPHPPHAWAAGEDPQLDTAVRLVLEAMETASPLAEPDWRTRPDRRAPELPPR</sequence>
<feature type="compositionally biased region" description="Pro residues" evidence="8">
    <location>
        <begin position="542"/>
        <end position="556"/>
    </location>
</feature>
<evidence type="ECO:0000256" key="7">
    <source>
        <dbReference type="PIRNR" id="PIRNR036421"/>
    </source>
</evidence>
<dbReference type="Gene3D" id="2.120.10.60">
    <property type="entry name" value="Tricorn protease N-terminal domain"/>
    <property type="match status" value="1"/>
</dbReference>